<evidence type="ECO:0000313" key="2">
    <source>
        <dbReference type="Proteomes" id="UP000499080"/>
    </source>
</evidence>
<sequence>MATLMETVLARGGYQFRSFSGSPFFSLAAWSFSPLHPWELQAWRVVMALRQALTNSDGPAGYSTSGWVKDSARGSSPIPALLAL</sequence>
<organism evidence="1 2">
    <name type="scientific">Araneus ventricosus</name>
    <name type="common">Orbweaver spider</name>
    <name type="synonym">Epeira ventricosa</name>
    <dbReference type="NCBI Taxonomy" id="182803"/>
    <lineage>
        <taxon>Eukaryota</taxon>
        <taxon>Metazoa</taxon>
        <taxon>Ecdysozoa</taxon>
        <taxon>Arthropoda</taxon>
        <taxon>Chelicerata</taxon>
        <taxon>Arachnida</taxon>
        <taxon>Araneae</taxon>
        <taxon>Araneomorphae</taxon>
        <taxon>Entelegynae</taxon>
        <taxon>Araneoidea</taxon>
        <taxon>Araneidae</taxon>
        <taxon>Araneus</taxon>
    </lineage>
</organism>
<dbReference type="EMBL" id="BGPR01005970">
    <property type="protein sequence ID" value="GBN14981.1"/>
    <property type="molecule type" value="Genomic_DNA"/>
</dbReference>
<protein>
    <submittedName>
        <fullName evidence="1">Uncharacterized protein</fullName>
    </submittedName>
</protein>
<evidence type="ECO:0000313" key="1">
    <source>
        <dbReference type="EMBL" id="GBN14981.1"/>
    </source>
</evidence>
<proteinExistence type="predicted"/>
<comment type="caution">
    <text evidence="1">The sequence shown here is derived from an EMBL/GenBank/DDBJ whole genome shotgun (WGS) entry which is preliminary data.</text>
</comment>
<dbReference type="Proteomes" id="UP000499080">
    <property type="component" value="Unassembled WGS sequence"/>
</dbReference>
<gene>
    <name evidence="1" type="ORF">AVEN_233462_1</name>
</gene>
<keyword evidence="2" id="KW-1185">Reference proteome</keyword>
<dbReference type="AlphaFoldDB" id="A0A4Y2LJN0"/>
<reference evidence="1 2" key="1">
    <citation type="journal article" date="2019" name="Sci. Rep.">
        <title>Orb-weaving spider Araneus ventricosus genome elucidates the spidroin gene catalogue.</title>
        <authorList>
            <person name="Kono N."/>
            <person name="Nakamura H."/>
            <person name="Ohtoshi R."/>
            <person name="Moran D.A.P."/>
            <person name="Shinohara A."/>
            <person name="Yoshida Y."/>
            <person name="Fujiwara M."/>
            <person name="Mori M."/>
            <person name="Tomita M."/>
            <person name="Arakawa K."/>
        </authorList>
    </citation>
    <scope>NUCLEOTIDE SEQUENCE [LARGE SCALE GENOMIC DNA]</scope>
</reference>
<accession>A0A4Y2LJN0</accession>
<name>A0A4Y2LJN0_ARAVE</name>